<dbReference type="EMBL" id="FQXJ01000009">
    <property type="protein sequence ID" value="SHI17763.1"/>
    <property type="molecule type" value="Genomic_DNA"/>
</dbReference>
<protein>
    <submittedName>
        <fullName evidence="2">HD domain-containing protein</fullName>
    </submittedName>
</protein>
<dbReference type="Pfam" id="PF01966">
    <property type="entry name" value="HD"/>
    <property type="match status" value="1"/>
</dbReference>
<dbReference type="CDD" id="cd00077">
    <property type="entry name" value="HDc"/>
    <property type="match status" value="1"/>
</dbReference>
<dbReference type="AlphaFoldDB" id="A0A1M5Z1J1"/>
<evidence type="ECO:0000259" key="1">
    <source>
        <dbReference type="Pfam" id="PF01966"/>
    </source>
</evidence>
<dbReference type="STRING" id="1121420.SAMN02746098_02823"/>
<dbReference type="SUPFAM" id="SSF109604">
    <property type="entry name" value="HD-domain/PDEase-like"/>
    <property type="match status" value="1"/>
</dbReference>
<feature type="domain" description="HD" evidence="1">
    <location>
        <begin position="32"/>
        <end position="133"/>
    </location>
</feature>
<dbReference type="RefSeq" id="WP_242947550.1">
    <property type="nucleotide sequence ID" value="NZ_FQXJ01000009.1"/>
</dbReference>
<gene>
    <name evidence="2" type="ORF">SAMN02746098_02823</name>
</gene>
<evidence type="ECO:0000313" key="2">
    <source>
        <dbReference type="EMBL" id="SHI17763.1"/>
    </source>
</evidence>
<organism evidence="2 3">
    <name type="scientific">Desulfosporosinus lacus DSM 15449</name>
    <dbReference type="NCBI Taxonomy" id="1121420"/>
    <lineage>
        <taxon>Bacteria</taxon>
        <taxon>Bacillati</taxon>
        <taxon>Bacillota</taxon>
        <taxon>Clostridia</taxon>
        <taxon>Eubacteriales</taxon>
        <taxon>Desulfitobacteriaceae</taxon>
        <taxon>Desulfosporosinus</taxon>
    </lineage>
</organism>
<keyword evidence="3" id="KW-1185">Reference proteome</keyword>
<name>A0A1M5Z1J1_9FIRM</name>
<dbReference type="Proteomes" id="UP000183954">
    <property type="component" value="Unassembled WGS sequence"/>
</dbReference>
<dbReference type="InterPro" id="IPR006674">
    <property type="entry name" value="HD_domain"/>
</dbReference>
<proteinExistence type="predicted"/>
<reference evidence="3" key="1">
    <citation type="submission" date="2016-11" db="EMBL/GenBank/DDBJ databases">
        <authorList>
            <person name="Varghese N."/>
            <person name="Submissions S."/>
        </authorList>
    </citation>
    <scope>NUCLEOTIDE SEQUENCE [LARGE SCALE GENOMIC DNA]</scope>
    <source>
        <strain evidence="3">DSM 15449</strain>
    </source>
</reference>
<dbReference type="Gene3D" id="1.10.3210.10">
    <property type="entry name" value="Hypothetical protein af1432"/>
    <property type="match status" value="1"/>
</dbReference>
<sequence length="186" mass="21476">MNIYDHIYRLALPYLLTRSNEIHIPISKGFAKTILLTEQGDPEVVIPAIILHDVGWSALTDEMQLQAFGAGVVDKDLNRMHEVEGVKIAERLLEEVNYNSQKALEIINIIDKHDSRLSAISDNDRIVKDADKLYRFTSEGLIFYLDWFEDVSFEERMAWLTSKVDSWFFTETAKTLALKELEERQA</sequence>
<dbReference type="InterPro" id="IPR003607">
    <property type="entry name" value="HD/PDEase_dom"/>
</dbReference>
<evidence type="ECO:0000313" key="3">
    <source>
        <dbReference type="Proteomes" id="UP000183954"/>
    </source>
</evidence>
<accession>A0A1M5Z1J1</accession>